<keyword evidence="2 3" id="KW-0732">Signal</keyword>
<dbReference type="InterPro" id="IPR038161">
    <property type="entry name" value="VirB9/CagX/TrbG_C_sf"/>
</dbReference>
<proteinExistence type="inferred from homology"/>
<dbReference type="InterPro" id="IPR010258">
    <property type="entry name" value="Conjugal_tfr_TrbG/VirB9/CagX"/>
</dbReference>
<sequence length="255" mass="28671">MKLRQMTLGALALGASVAAAQAEVKPRPYAADPRIRHYTYNEHQVYRLDVYMKFITSLQFGAGENVESVQVGDSASWQIVRLSRGDVLSVKPLIENAYTNMTVYTDRRVYTFELRAKRGRVGDPSLSYRIDFTYPDEEAARRRSQQERAARPKDFDYYYSGTARSIVPVQVYDDGRSTYFRFAPDSPRPAVFAANAGGQEAIVNVTQTRDGFVVSRTSKRWTLRLGDKIIPIAHGSVARHSGGASRSGFLRGKDR</sequence>
<gene>
    <name evidence="4" type="ORF">OH818_28190</name>
</gene>
<evidence type="ECO:0000256" key="2">
    <source>
        <dbReference type="ARBA" id="ARBA00022729"/>
    </source>
</evidence>
<accession>A0ABY7C637</accession>
<dbReference type="EMBL" id="CP114030">
    <property type="protein sequence ID" value="WAP71506.1"/>
    <property type="molecule type" value="Genomic_DNA"/>
</dbReference>
<name>A0ABY7C637_9HYPH</name>
<evidence type="ECO:0000256" key="1">
    <source>
        <dbReference type="ARBA" id="ARBA00006135"/>
    </source>
</evidence>
<evidence type="ECO:0000313" key="4">
    <source>
        <dbReference type="EMBL" id="WAP71506.1"/>
    </source>
</evidence>
<organism evidence="4 5">
    <name type="scientific">Jiella pelagia</name>
    <dbReference type="NCBI Taxonomy" id="2986949"/>
    <lineage>
        <taxon>Bacteria</taxon>
        <taxon>Pseudomonadati</taxon>
        <taxon>Pseudomonadota</taxon>
        <taxon>Alphaproteobacteria</taxon>
        <taxon>Hyphomicrobiales</taxon>
        <taxon>Aurantimonadaceae</taxon>
        <taxon>Jiella</taxon>
    </lineage>
</organism>
<feature type="signal peptide" evidence="3">
    <location>
        <begin position="1"/>
        <end position="22"/>
    </location>
</feature>
<dbReference type="Gene3D" id="2.60.40.2500">
    <property type="match status" value="1"/>
</dbReference>
<evidence type="ECO:0000313" key="5">
    <source>
        <dbReference type="Proteomes" id="UP001164020"/>
    </source>
</evidence>
<dbReference type="Pfam" id="PF03524">
    <property type="entry name" value="CagX"/>
    <property type="match status" value="1"/>
</dbReference>
<protein>
    <submittedName>
        <fullName evidence="4">TrbG/VirB9 family P-type conjugative transfer protein</fullName>
    </submittedName>
</protein>
<dbReference type="Proteomes" id="UP001164020">
    <property type="component" value="Plasmid unnamed2"/>
</dbReference>
<dbReference type="CDD" id="cd06911">
    <property type="entry name" value="VirB9_CagX_TrbG"/>
    <property type="match status" value="1"/>
</dbReference>
<keyword evidence="4" id="KW-0614">Plasmid</keyword>
<comment type="similarity">
    <text evidence="1">Belongs to the TrbG/VirB9 family.</text>
</comment>
<dbReference type="InterPro" id="IPR033645">
    <property type="entry name" value="VirB9/CagX/TrbG_C"/>
</dbReference>
<evidence type="ECO:0000256" key="3">
    <source>
        <dbReference type="SAM" id="SignalP"/>
    </source>
</evidence>
<keyword evidence="5" id="KW-1185">Reference proteome</keyword>
<feature type="chain" id="PRO_5045465629" evidence="3">
    <location>
        <begin position="23"/>
        <end position="255"/>
    </location>
</feature>
<geneLocation type="plasmid" evidence="4 5">
    <name>unnamed2</name>
</geneLocation>
<dbReference type="RefSeq" id="WP_083591596.1">
    <property type="nucleotide sequence ID" value="NZ_CP114030.1"/>
</dbReference>
<reference evidence="4" key="1">
    <citation type="submission" date="2022-12" db="EMBL/GenBank/DDBJ databases">
        <title>Jiella pelagia sp. nov., isolated from phosphonate enriched culture of Northwest Pacific surface seawater.</title>
        <authorList>
            <person name="Shin D.Y."/>
            <person name="Hwang C.Y."/>
        </authorList>
    </citation>
    <scope>NUCLEOTIDE SEQUENCE</scope>
    <source>
        <strain evidence="4">HL-NP1</strain>
        <plasmid evidence="4">unnamed2</plasmid>
    </source>
</reference>